<protein>
    <submittedName>
        <fullName evidence="1">Uncharacterized protein</fullName>
    </submittedName>
</protein>
<organism evidence="1 2">
    <name type="scientific">Mesonia oceanica</name>
    <dbReference type="NCBI Taxonomy" id="2687242"/>
    <lineage>
        <taxon>Bacteria</taxon>
        <taxon>Pseudomonadati</taxon>
        <taxon>Bacteroidota</taxon>
        <taxon>Flavobacteriia</taxon>
        <taxon>Flavobacteriales</taxon>
        <taxon>Flavobacteriaceae</taxon>
        <taxon>Mesonia</taxon>
    </lineage>
</organism>
<comment type="caution">
    <text evidence="1">The sequence shown here is derived from an EMBL/GenBank/DDBJ whole genome shotgun (WGS) entry which is preliminary data.</text>
</comment>
<name>A0AC61Y2W8_9FLAO</name>
<sequence length="166" mass="19583">MKKIIVLFILVFSFQSCFRVHKARRIDEYKLYESKLKNSTTSYGFRLKASRISFYPNAKRFFKVEGDYLPDSFITKELYPKEELEVSFYVTSDRDKYLDFFTGTFKSIIGSQDGLKGEQISQKGDEIYNYVYVKVKDLKGNDVFTKEGDRKQAVIEKLNEFRAFLN</sequence>
<gene>
    <name evidence="1" type="ORF">FVB9532_00048</name>
</gene>
<proteinExistence type="predicted"/>
<accession>A0AC61Y2W8</accession>
<reference evidence="1" key="1">
    <citation type="submission" date="2019-09" db="EMBL/GenBank/DDBJ databases">
        <authorList>
            <person name="Rodrigo-Torres L."/>
            <person name="Arahal R. D."/>
            <person name="Lucena T."/>
        </authorList>
    </citation>
    <scope>NUCLEOTIDE SEQUENCE</scope>
    <source>
        <strain evidence="1">ISS653</strain>
    </source>
</reference>
<evidence type="ECO:0000313" key="2">
    <source>
        <dbReference type="Proteomes" id="UP000356253"/>
    </source>
</evidence>
<keyword evidence="2" id="KW-1185">Reference proteome</keyword>
<dbReference type="Proteomes" id="UP000356253">
    <property type="component" value="Unassembled WGS sequence"/>
</dbReference>
<dbReference type="EMBL" id="CABVMM010000001">
    <property type="protein sequence ID" value="VVU98802.1"/>
    <property type="molecule type" value="Genomic_DNA"/>
</dbReference>
<evidence type="ECO:0000313" key="1">
    <source>
        <dbReference type="EMBL" id="VVU98802.1"/>
    </source>
</evidence>